<dbReference type="STRING" id="36022.A0A1V2L637"/>
<name>A0A1V2L637_CYBFA</name>
<dbReference type="PANTHER" id="PTHR30292:SF0">
    <property type="entry name" value="5-OXOPROLINASE SUBUNIT A"/>
    <property type="match status" value="1"/>
</dbReference>
<evidence type="ECO:0000313" key="2">
    <source>
        <dbReference type="Proteomes" id="UP000189513"/>
    </source>
</evidence>
<accession>A0A1V2L637</accession>
<dbReference type="AlphaFoldDB" id="A0A1V2L637"/>
<gene>
    <name evidence="1" type="ORF">BON22_2592</name>
</gene>
<organism evidence="1 2">
    <name type="scientific">Cyberlindnera fabianii</name>
    <name type="common">Yeast</name>
    <name type="synonym">Hansenula fabianii</name>
    <dbReference type="NCBI Taxonomy" id="36022"/>
    <lineage>
        <taxon>Eukaryota</taxon>
        <taxon>Fungi</taxon>
        <taxon>Dikarya</taxon>
        <taxon>Ascomycota</taxon>
        <taxon>Saccharomycotina</taxon>
        <taxon>Saccharomycetes</taxon>
        <taxon>Phaffomycetales</taxon>
        <taxon>Phaffomycetaceae</taxon>
        <taxon>Cyberlindnera</taxon>
    </lineage>
</organism>
<dbReference type="OMA" id="PFIDCAN"/>
<dbReference type="InterPro" id="IPR011330">
    <property type="entry name" value="Glyco_hydro/deAcase_b/a-brl"/>
</dbReference>
<protein>
    <submittedName>
        <fullName evidence="1">Lactam utilization protein lamB</fullName>
    </submittedName>
</protein>
<proteinExistence type="predicted"/>
<dbReference type="CDD" id="cd11665">
    <property type="entry name" value="LamB_like"/>
    <property type="match status" value="1"/>
</dbReference>
<sequence>MSITPELLSGSADINSKYETKLGIVCDMGEGYGKWKMGPDEDIMPLIDVANIACGFHAGDFNIMAKTVKLAKEHGVKVGSHPGLPDLLGFGRRKWDIPADEVFNLIMYQTGALKAFLDAEGMPLNHIKAHGELFFYVARDEGVMRALMKAAKIFDVPVIVAKNKRIQEVAEEMGVDLIQELYVDVDYSNEGHLVPVQQSRPKNGEIIYNLVKTAALEDTITSVDNTVLNLNFGENPFLLCLHSDMPTALDNVKASRRAIDEVNAIKYTK</sequence>
<dbReference type="PANTHER" id="PTHR30292">
    <property type="entry name" value="UNCHARACTERIZED PROTEIN YBGL-RELATED"/>
    <property type="match status" value="1"/>
</dbReference>
<dbReference type="GO" id="GO:0005975">
    <property type="term" value="P:carbohydrate metabolic process"/>
    <property type="evidence" value="ECO:0007669"/>
    <property type="project" value="InterPro"/>
</dbReference>
<reference evidence="2" key="1">
    <citation type="journal article" date="2017" name="Genome Announc.">
        <title>Genome sequences of Cyberlindnera fabianii 65, Pichia kudriavzevii 129, and Saccharomyces cerevisiae 131 isolated from fermented masau fruits in Zimbabwe.</title>
        <authorList>
            <person name="van Rijswijck I.M.H."/>
            <person name="Derks M.F.L."/>
            <person name="Abee T."/>
            <person name="de Ridder D."/>
            <person name="Smid E.J."/>
        </authorList>
    </citation>
    <scope>NUCLEOTIDE SEQUENCE [LARGE SCALE GENOMIC DNA]</scope>
    <source>
        <strain evidence="2">65</strain>
    </source>
</reference>
<dbReference type="SUPFAM" id="SSF88713">
    <property type="entry name" value="Glycoside hydrolase/deacetylase"/>
    <property type="match status" value="1"/>
</dbReference>
<dbReference type="Gene3D" id="3.20.20.370">
    <property type="entry name" value="Glycoside hydrolase/deacetylase"/>
    <property type="match status" value="1"/>
</dbReference>
<dbReference type="Proteomes" id="UP000189513">
    <property type="component" value="Unassembled WGS sequence"/>
</dbReference>
<dbReference type="VEuPathDB" id="FungiDB:BON22_2592"/>
<evidence type="ECO:0000313" key="1">
    <source>
        <dbReference type="EMBL" id="ONH67333.1"/>
    </source>
</evidence>
<dbReference type="InterPro" id="IPR005501">
    <property type="entry name" value="LamB/YcsF/PxpA-like"/>
</dbReference>
<keyword evidence="2" id="KW-1185">Reference proteome</keyword>
<dbReference type="EMBL" id="MPUK01000004">
    <property type="protein sequence ID" value="ONH67333.1"/>
    <property type="molecule type" value="Genomic_DNA"/>
</dbReference>
<comment type="caution">
    <text evidence="1">The sequence shown here is derived from an EMBL/GenBank/DDBJ whole genome shotgun (WGS) entry which is preliminary data.</text>
</comment>
<dbReference type="Pfam" id="PF03746">
    <property type="entry name" value="LamB_YcsF"/>
    <property type="match status" value="1"/>
</dbReference>